<dbReference type="Proteomes" id="UP001501867">
    <property type="component" value="Unassembled WGS sequence"/>
</dbReference>
<name>A0ABN0V4U7_9ACTN</name>
<organism evidence="1 2">
    <name type="scientific">Streptomyces polychromogenes</name>
    <dbReference type="NCBI Taxonomy" id="67342"/>
    <lineage>
        <taxon>Bacteria</taxon>
        <taxon>Bacillati</taxon>
        <taxon>Actinomycetota</taxon>
        <taxon>Actinomycetes</taxon>
        <taxon>Kitasatosporales</taxon>
        <taxon>Streptomycetaceae</taxon>
        <taxon>Streptomyces</taxon>
    </lineage>
</organism>
<accession>A0ABN0V4U7</accession>
<proteinExistence type="predicted"/>
<keyword evidence="2" id="KW-1185">Reference proteome</keyword>
<comment type="caution">
    <text evidence="1">The sequence shown here is derived from an EMBL/GenBank/DDBJ whole genome shotgun (WGS) entry which is preliminary data.</text>
</comment>
<evidence type="ECO:0008006" key="3">
    <source>
        <dbReference type="Google" id="ProtNLM"/>
    </source>
</evidence>
<evidence type="ECO:0000313" key="2">
    <source>
        <dbReference type="Proteomes" id="UP001501867"/>
    </source>
</evidence>
<reference evidence="1 2" key="1">
    <citation type="journal article" date="2019" name="Int. J. Syst. Evol. Microbiol.">
        <title>The Global Catalogue of Microorganisms (GCM) 10K type strain sequencing project: providing services to taxonomists for standard genome sequencing and annotation.</title>
        <authorList>
            <consortium name="The Broad Institute Genomics Platform"/>
            <consortium name="The Broad Institute Genome Sequencing Center for Infectious Disease"/>
            <person name="Wu L."/>
            <person name="Ma J."/>
        </authorList>
    </citation>
    <scope>NUCLEOTIDE SEQUENCE [LARGE SCALE GENOMIC DNA]</scope>
    <source>
        <strain evidence="1 2">JCM 4505</strain>
    </source>
</reference>
<evidence type="ECO:0000313" key="1">
    <source>
        <dbReference type="EMBL" id="GAA0274997.1"/>
    </source>
</evidence>
<protein>
    <recommendedName>
        <fullName evidence="3">Transposase</fullName>
    </recommendedName>
</protein>
<gene>
    <name evidence="1" type="ORF">GCM10010302_10810</name>
</gene>
<dbReference type="EMBL" id="BAAABV010000009">
    <property type="protein sequence ID" value="GAA0274997.1"/>
    <property type="molecule type" value="Genomic_DNA"/>
</dbReference>
<sequence>MTSPRCCRYWTQSQRFGVYEDVPATSLDACTPTGATKRGTKPISARRGVAHGSGLGKVRWLVEHAAAWPYQFKRLRIRYERRSDLHSTRACSTSLRPHMSSPLPNFILKDQ</sequence>